<dbReference type="EMBL" id="CP076668">
    <property type="protein sequence ID" value="QWU85508.1"/>
    <property type="molecule type" value="Genomic_DNA"/>
</dbReference>
<sequence>MVGHPYGDFSQGRTLITIKRDIKWPVTIRGFNTSYENNDIKVEASKSIDGKISFGYFNGKQ</sequence>
<organism evidence="1 2">
    <name type="scientific">Pseudomonas lijiangensis</name>
    <dbReference type="NCBI Taxonomy" id="2995658"/>
    <lineage>
        <taxon>Bacteria</taxon>
        <taxon>Pseudomonadati</taxon>
        <taxon>Pseudomonadota</taxon>
        <taxon>Gammaproteobacteria</taxon>
        <taxon>Pseudomonadales</taxon>
        <taxon>Pseudomonadaceae</taxon>
        <taxon>Pseudomonas</taxon>
    </lineage>
</organism>
<accession>A0ABX8HZ06</accession>
<keyword evidence="2" id="KW-1185">Reference proteome</keyword>
<dbReference type="Proteomes" id="UP000683401">
    <property type="component" value="Chromosome"/>
</dbReference>
<name>A0ABX8HZ06_9PSED</name>
<gene>
    <name evidence="1" type="ORF">KQP88_00320</name>
</gene>
<proteinExistence type="predicted"/>
<protein>
    <submittedName>
        <fullName evidence="1">Uncharacterized protein</fullName>
    </submittedName>
</protein>
<reference evidence="2" key="1">
    <citation type="submission" date="2021-06" db="EMBL/GenBank/DDBJ databases">
        <title>Identification of Pseudomonas cichorii causing bacterial leaf black spot of flue-cured tobacco, a new disease in China.</title>
        <authorList>
            <person name="Lu C.-H."/>
        </authorList>
    </citation>
    <scope>NUCLEOTIDE SEQUENCE [LARGE SCALE GENOMIC DNA]</scope>
    <source>
        <strain evidence="2">LJ2</strain>
    </source>
</reference>
<evidence type="ECO:0000313" key="1">
    <source>
        <dbReference type="EMBL" id="QWU85508.1"/>
    </source>
</evidence>
<evidence type="ECO:0000313" key="2">
    <source>
        <dbReference type="Proteomes" id="UP000683401"/>
    </source>
</evidence>